<dbReference type="HOGENOM" id="CLU_020415_0_2_1"/>
<keyword evidence="4" id="KW-1003">Cell membrane</keyword>
<keyword evidence="15" id="KW-1185">Reference proteome</keyword>
<evidence type="ECO:0000256" key="1">
    <source>
        <dbReference type="ARBA" id="ARBA00004651"/>
    </source>
</evidence>
<evidence type="ECO:0000256" key="8">
    <source>
        <dbReference type="ARBA" id="ARBA00023065"/>
    </source>
</evidence>
<evidence type="ECO:0000256" key="4">
    <source>
        <dbReference type="ARBA" id="ARBA00022475"/>
    </source>
</evidence>
<dbReference type="GeneTree" id="ENSGT00940000162685"/>
<reference evidence="14 15" key="1">
    <citation type="journal article" date="2011" name="Proc. Natl. Acad. Sci. U.S.A.">
        <title>Genetic diversity and population structure of the endangered marsupial Sarcophilus harrisii (Tasmanian devil).</title>
        <authorList>
            <person name="Miller W."/>
            <person name="Hayes V.M."/>
            <person name="Ratan A."/>
            <person name="Petersen D.C."/>
            <person name="Wittekindt N.E."/>
            <person name="Miller J."/>
            <person name="Walenz B."/>
            <person name="Knight J."/>
            <person name="Qi J."/>
            <person name="Zhao F."/>
            <person name="Wang Q."/>
            <person name="Bedoya-Reina O.C."/>
            <person name="Katiyar N."/>
            <person name="Tomsho L.P."/>
            <person name="Kasson L.M."/>
            <person name="Hardie R.A."/>
            <person name="Woodbridge P."/>
            <person name="Tindall E.A."/>
            <person name="Bertelsen M.F."/>
            <person name="Dixon D."/>
            <person name="Pyecroft S."/>
            <person name="Helgen K.M."/>
            <person name="Lesk A.M."/>
            <person name="Pringle T.H."/>
            <person name="Patterson N."/>
            <person name="Zhang Y."/>
            <person name="Kreiss A."/>
            <person name="Woods G.M."/>
            <person name="Jones M.E."/>
            <person name="Schuster S.C."/>
        </authorList>
    </citation>
    <scope>NUCLEOTIDE SEQUENCE [LARGE SCALE GENOMIC DNA]</scope>
</reference>
<keyword evidence="7" id="KW-0915">Sodium</keyword>
<evidence type="ECO:0000256" key="9">
    <source>
        <dbReference type="ARBA" id="ARBA00023136"/>
    </source>
</evidence>
<evidence type="ECO:0000256" key="11">
    <source>
        <dbReference type="ARBA" id="ARBA00023303"/>
    </source>
</evidence>
<dbReference type="Pfam" id="PF00858">
    <property type="entry name" value="ASC"/>
    <property type="match status" value="1"/>
</dbReference>
<dbReference type="InterPro" id="IPR001873">
    <property type="entry name" value="ENaC"/>
</dbReference>
<dbReference type="PANTHER" id="PTHR11690">
    <property type="entry name" value="AMILORIDE-SENSITIVE SODIUM CHANNEL-RELATED"/>
    <property type="match status" value="1"/>
</dbReference>
<name>G3VI03_SARHA</name>
<dbReference type="GO" id="GO:0034706">
    <property type="term" value="C:sodium channel complex"/>
    <property type="evidence" value="ECO:0007669"/>
    <property type="project" value="TreeGrafter"/>
</dbReference>
<gene>
    <name evidence="14" type="primary">SCNN1D</name>
</gene>
<dbReference type="GO" id="GO:0005886">
    <property type="term" value="C:plasma membrane"/>
    <property type="evidence" value="ECO:0007669"/>
    <property type="project" value="UniProtKB-SubCell"/>
</dbReference>
<dbReference type="Ensembl" id="ENSSHAT00000002839.2">
    <property type="protein sequence ID" value="ENSSHAP00000002807.2"/>
    <property type="gene ID" value="ENSSHAG00000002485.2"/>
</dbReference>
<dbReference type="GO" id="GO:0015280">
    <property type="term" value="F:ligand-gated sodium channel activity"/>
    <property type="evidence" value="ECO:0007669"/>
    <property type="project" value="InterPro"/>
</dbReference>
<keyword evidence="8" id="KW-0406">Ion transport</keyword>
<keyword evidence="9 13" id="KW-0472">Membrane</keyword>
<evidence type="ECO:0000256" key="2">
    <source>
        <dbReference type="ARBA" id="ARBA00022448"/>
    </source>
</evidence>
<dbReference type="NCBIfam" id="TIGR00859">
    <property type="entry name" value="ENaC"/>
    <property type="match status" value="1"/>
</dbReference>
<protein>
    <submittedName>
        <fullName evidence="14">Uncharacterized protein</fullName>
    </submittedName>
</protein>
<evidence type="ECO:0000256" key="12">
    <source>
        <dbReference type="ARBA" id="ARBA00036239"/>
    </source>
</evidence>
<feature type="transmembrane region" description="Helical" evidence="13">
    <location>
        <begin position="50"/>
        <end position="71"/>
    </location>
</feature>
<keyword evidence="6 13" id="KW-1133">Transmembrane helix</keyword>
<organism evidence="14 15">
    <name type="scientific">Sarcophilus harrisii</name>
    <name type="common">Tasmanian devil</name>
    <name type="synonym">Sarcophilus laniarius</name>
    <dbReference type="NCBI Taxonomy" id="9305"/>
    <lineage>
        <taxon>Eukaryota</taxon>
        <taxon>Metazoa</taxon>
        <taxon>Chordata</taxon>
        <taxon>Craniata</taxon>
        <taxon>Vertebrata</taxon>
        <taxon>Euteleostomi</taxon>
        <taxon>Mammalia</taxon>
        <taxon>Metatheria</taxon>
        <taxon>Dasyuromorphia</taxon>
        <taxon>Dasyuridae</taxon>
        <taxon>Sarcophilus</taxon>
    </lineage>
</organism>
<evidence type="ECO:0000256" key="10">
    <source>
        <dbReference type="ARBA" id="ARBA00023201"/>
    </source>
</evidence>
<dbReference type="AlphaFoldDB" id="G3VI03"/>
<evidence type="ECO:0000256" key="13">
    <source>
        <dbReference type="SAM" id="Phobius"/>
    </source>
</evidence>
<evidence type="ECO:0000256" key="3">
    <source>
        <dbReference type="ARBA" id="ARBA00022461"/>
    </source>
</evidence>
<keyword evidence="10" id="KW-0739">Sodium transport</keyword>
<reference evidence="14" key="2">
    <citation type="submission" date="2025-08" db="UniProtKB">
        <authorList>
            <consortium name="Ensembl"/>
        </authorList>
    </citation>
    <scope>IDENTIFICATION</scope>
</reference>
<dbReference type="Gene3D" id="2.60.470.10">
    <property type="entry name" value="Acid-sensing ion channels like domains"/>
    <property type="match status" value="1"/>
</dbReference>
<dbReference type="eggNOG" id="KOG4294">
    <property type="taxonomic scope" value="Eukaryota"/>
</dbReference>
<dbReference type="PROSITE" id="PS01206">
    <property type="entry name" value="ASC"/>
    <property type="match status" value="1"/>
</dbReference>
<keyword evidence="5 13" id="KW-0812">Transmembrane</keyword>
<reference evidence="14" key="3">
    <citation type="submission" date="2025-09" db="UniProtKB">
        <authorList>
            <consortium name="Ensembl"/>
        </authorList>
    </citation>
    <scope>IDENTIFICATION</scope>
</reference>
<accession>G3VI03</accession>
<dbReference type="InterPro" id="IPR004724">
    <property type="entry name" value="ENaC_chordates"/>
</dbReference>
<evidence type="ECO:0000313" key="15">
    <source>
        <dbReference type="Proteomes" id="UP000007648"/>
    </source>
</evidence>
<evidence type="ECO:0000313" key="14">
    <source>
        <dbReference type="Ensembl" id="ENSSHAP00000002807.2"/>
    </source>
</evidence>
<dbReference type="STRING" id="9305.ENSSHAP00000002807"/>
<evidence type="ECO:0000256" key="5">
    <source>
        <dbReference type="ARBA" id="ARBA00022692"/>
    </source>
</evidence>
<evidence type="ECO:0000256" key="6">
    <source>
        <dbReference type="ARBA" id="ARBA00022989"/>
    </source>
</evidence>
<sequence length="433" mass="49636">MDTLKEKQKSEGLIELYDSFGDLFKFFCTHTTIHGTVRLVCSSHNQLKTAFWSLLFLAAFGMLSWQIGLLFEEYWTYPVRMNISILSEPKMFPSITLCDMNPHRLVKRYLEELDEFAQENIYSLYKLNITEKQAGGHGGPAPRPDRLFHLDRSISLEKLDRDAINEVGFRLCNSTDGDCFYRTYSSGVTAIQEWYQFHFINIMALLPPLNEKSHEDHDGNFILSCCYNGEPCQEHNYNKIFHHSIYGSCYTFNNWEKNNWRAKKPGLTNEISFFLKVEQNSHLPLLSTEAGVKVMIHGQNQGPFLDHQGFSLRPGTETTIRVREDEVEHLGSPYGNCTEDNRDVADQHLSDNVYSAQACLHSCLQELMIQTCGCGYYFYPLPDGAQYCNYNRHPAWGEHTAWEVTLAKGGEEREAGAPSHRPFLCRASVSSPT</sequence>
<dbReference type="InParanoid" id="G3VI03"/>
<proteinExistence type="predicted"/>
<dbReference type="InterPro" id="IPR020903">
    <property type="entry name" value="ENaC_CS"/>
</dbReference>
<dbReference type="PANTHER" id="PTHR11690:SF132">
    <property type="entry name" value="AMILORIDE-SENSITIVE SODIUM CHANNEL SUBUNIT DELTA"/>
    <property type="match status" value="1"/>
</dbReference>
<keyword evidence="2" id="KW-0813">Transport</keyword>
<evidence type="ECO:0000256" key="7">
    <source>
        <dbReference type="ARBA" id="ARBA00023053"/>
    </source>
</evidence>
<comment type="catalytic activity">
    <reaction evidence="12">
        <text>Na(+)(in) = Na(+)(out)</text>
        <dbReference type="Rhea" id="RHEA:34963"/>
        <dbReference type="ChEBI" id="CHEBI:29101"/>
    </reaction>
</comment>
<comment type="subcellular location">
    <subcellularLocation>
        <location evidence="1">Cell membrane</location>
        <topology evidence="1">Multi-pass membrane protein</topology>
    </subcellularLocation>
</comment>
<keyword evidence="3" id="KW-0894">Sodium channel</keyword>
<dbReference type="Proteomes" id="UP000007648">
    <property type="component" value="Unassembled WGS sequence"/>
</dbReference>
<dbReference type="PRINTS" id="PR01078">
    <property type="entry name" value="AMINACHANNEL"/>
</dbReference>
<keyword evidence="11" id="KW-0407">Ion channel</keyword>